<feature type="region of interest" description="Disordered" evidence="1">
    <location>
        <begin position="138"/>
        <end position="187"/>
    </location>
</feature>
<accession>A0AAD7E3U4</accession>
<organism evidence="2 3">
    <name type="scientific">Mycena pura</name>
    <dbReference type="NCBI Taxonomy" id="153505"/>
    <lineage>
        <taxon>Eukaryota</taxon>
        <taxon>Fungi</taxon>
        <taxon>Dikarya</taxon>
        <taxon>Basidiomycota</taxon>
        <taxon>Agaricomycotina</taxon>
        <taxon>Agaricomycetes</taxon>
        <taxon>Agaricomycetidae</taxon>
        <taxon>Agaricales</taxon>
        <taxon>Marasmiineae</taxon>
        <taxon>Mycenaceae</taxon>
        <taxon>Mycena</taxon>
    </lineage>
</organism>
<feature type="region of interest" description="Disordered" evidence="1">
    <location>
        <begin position="818"/>
        <end position="837"/>
    </location>
</feature>
<name>A0AAD7E3U4_9AGAR</name>
<dbReference type="AlphaFoldDB" id="A0AAD7E3U4"/>
<feature type="region of interest" description="Disordered" evidence="1">
    <location>
        <begin position="521"/>
        <end position="542"/>
    </location>
</feature>
<protein>
    <submittedName>
        <fullName evidence="2">Uncharacterized protein</fullName>
    </submittedName>
</protein>
<feature type="compositionally biased region" description="Acidic residues" evidence="1">
    <location>
        <begin position="767"/>
        <end position="781"/>
    </location>
</feature>
<feature type="compositionally biased region" description="Low complexity" evidence="1">
    <location>
        <begin position="140"/>
        <end position="151"/>
    </location>
</feature>
<feature type="compositionally biased region" description="Basic and acidic residues" evidence="1">
    <location>
        <begin position="895"/>
        <end position="905"/>
    </location>
</feature>
<feature type="region of interest" description="Disordered" evidence="1">
    <location>
        <begin position="878"/>
        <end position="905"/>
    </location>
</feature>
<feature type="region of interest" description="Disordered" evidence="1">
    <location>
        <begin position="846"/>
        <end position="866"/>
    </location>
</feature>
<dbReference type="Proteomes" id="UP001219525">
    <property type="component" value="Unassembled WGS sequence"/>
</dbReference>
<evidence type="ECO:0000313" key="3">
    <source>
        <dbReference type="Proteomes" id="UP001219525"/>
    </source>
</evidence>
<comment type="caution">
    <text evidence="2">The sequence shown here is derived from an EMBL/GenBank/DDBJ whole genome shotgun (WGS) entry which is preliminary data.</text>
</comment>
<feature type="compositionally biased region" description="Low complexity" evidence="1">
    <location>
        <begin position="427"/>
        <end position="447"/>
    </location>
</feature>
<feature type="compositionally biased region" description="Basic and acidic residues" evidence="1">
    <location>
        <begin position="474"/>
        <end position="483"/>
    </location>
</feature>
<feature type="region of interest" description="Disordered" evidence="1">
    <location>
        <begin position="422"/>
        <end position="483"/>
    </location>
</feature>
<proteinExistence type="predicted"/>
<gene>
    <name evidence="2" type="ORF">GGX14DRAFT_488629</name>
</gene>
<feature type="compositionally biased region" description="Polar residues" evidence="1">
    <location>
        <begin position="521"/>
        <end position="541"/>
    </location>
</feature>
<feature type="compositionally biased region" description="Basic and acidic residues" evidence="1">
    <location>
        <begin position="846"/>
        <end position="858"/>
    </location>
</feature>
<feature type="region of interest" description="Disordered" evidence="1">
    <location>
        <begin position="1"/>
        <end position="70"/>
    </location>
</feature>
<dbReference type="EMBL" id="JARJCW010000003">
    <property type="protein sequence ID" value="KAJ7227130.1"/>
    <property type="molecule type" value="Genomic_DNA"/>
</dbReference>
<evidence type="ECO:0000256" key="1">
    <source>
        <dbReference type="SAM" id="MobiDB-lite"/>
    </source>
</evidence>
<feature type="compositionally biased region" description="Polar residues" evidence="1">
    <location>
        <begin position="152"/>
        <end position="182"/>
    </location>
</feature>
<sequence>MQSPTIEPAPRPPSLRSVASNASIGASSLSRRPRTRGRSRTVSSSPQPDATSFPPPVSPRLPTSVSSQVLSGSLVSEPAEFAQPLDALSVHSEAAPESKARAQALKLSGIATGQYKPPPAAFSRMQFHDFSVRDSVLTHGSGFTQSGGSSSIYPPSTSTASGTESPPSPRSFAQQDEYNDITSYDPELEQEYGGDDVAYRLRLLVNNNYFLPPAHTKPSSSDFAASANAKKAAKLSQTPTFLDIFRRSRSKSRSKPSTPTGVAQNFDLTPLLRTTSDSTVVSAYAPQQPRGRTLLQALPHPSAVQDPSGRVVVVREKMVDIAAAVKQAEQEMKTRGAVLQDVTYSAVDVIDPTDAVDLPPPSATYPFAVQASALHEMGVQDSVGAALLADRLPPRSPGALSVDEEWRKALLRAAVDYSLNTSSDVLSSPHSKPTSSSSPLPSSSPGSMLGLRIVSPPLADEGPSSARSSCSHQNEAKDGDDVSRISCSLPLRVETPAMPLTPLAPPPRKLVNPLYSISQTSLPIDQDSPLAQNRPSESTPRLSDAYEAGVRHTMLSPPPIIRESSDGASHGESRISSESESFFFYSDAIEDITDPPRPSMSSSIPVNRASLSIYSQPSPTTSAFQDALNQPPVVNQPLPGSSLRGSLDQSVPVPRDSMTSPPPRVSSSLAHFTPLSPPPRLSSFRQPAAPSRQPPSLPTLEAASETPEIRDPGPSTPPFPSSEHHNTPSLVLEIPRKYIEPSIRSAPAPSSPPSFFDNIQSQPNAMDDLDSSDEDSYEDGLEPSQPAVYVDPHTHAVTNVTSSSNSSRSLLMRLGNHSTPYVSRSSDGHSDSKRAVGNVPVPSAFFRERRGGKSDRGHGPPTSTFDFYQYAKQHPLVSVSPSGTLEAAGPSRRPRTSERTAREQESLRRLDGMLIQHIETERDTIKRIATNLQSNART</sequence>
<feature type="compositionally biased region" description="Polar residues" evidence="1">
    <location>
        <begin position="613"/>
        <end position="628"/>
    </location>
</feature>
<keyword evidence="3" id="KW-1185">Reference proteome</keyword>
<evidence type="ECO:0000313" key="2">
    <source>
        <dbReference type="EMBL" id="KAJ7227130.1"/>
    </source>
</evidence>
<feature type="region of interest" description="Disordered" evidence="1">
    <location>
        <begin position="613"/>
        <end position="790"/>
    </location>
</feature>
<reference evidence="2" key="1">
    <citation type="submission" date="2023-03" db="EMBL/GenBank/DDBJ databases">
        <title>Massive genome expansion in bonnet fungi (Mycena s.s.) driven by repeated elements and novel gene families across ecological guilds.</title>
        <authorList>
            <consortium name="Lawrence Berkeley National Laboratory"/>
            <person name="Harder C.B."/>
            <person name="Miyauchi S."/>
            <person name="Viragh M."/>
            <person name="Kuo A."/>
            <person name="Thoen E."/>
            <person name="Andreopoulos B."/>
            <person name="Lu D."/>
            <person name="Skrede I."/>
            <person name="Drula E."/>
            <person name="Henrissat B."/>
            <person name="Morin E."/>
            <person name="Kohler A."/>
            <person name="Barry K."/>
            <person name="LaButti K."/>
            <person name="Morin E."/>
            <person name="Salamov A."/>
            <person name="Lipzen A."/>
            <person name="Mereny Z."/>
            <person name="Hegedus B."/>
            <person name="Baldrian P."/>
            <person name="Stursova M."/>
            <person name="Weitz H."/>
            <person name="Taylor A."/>
            <person name="Grigoriev I.V."/>
            <person name="Nagy L.G."/>
            <person name="Martin F."/>
            <person name="Kauserud H."/>
        </authorList>
    </citation>
    <scope>NUCLEOTIDE SEQUENCE</scope>
    <source>
        <strain evidence="2">9144</strain>
    </source>
</reference>
<feature type="compositionally biased region" description="Polar residues" evidence="1">
    <location>
        <begin position="17"/>
        <end position="26"/>
    </location>
</feature>